<sequence length="516" mass="57318">MTICGYRRKEDSIEFLILLGWRGRLRRSAQALAAGEAGAQAREVRPWQGGGGGGRQGFSSLILEVLVFLGSGTFSFTPANRILIKVLLKPGKYLQRTMWFQDKEPEIILTKTLELALPKTKLLLKHKITPQEKKQKPKNKPTGSYTKILQGPSENYADFLTRLKTAISRTVIGEKAKRQLKKLLANENANQECQKAVAPIHETETIIDYLKACRNLRSETQKMQMLAETMVVRAPGTSLMPPSHVPTTSQMSTDYETIWWQALNGYSTNIFQSNKIQNLSSGMTPPPQFQLCPLHKRTPSATEAEQWCSGDCVLDLFVLPAGLANSLAFRRTQELRSSATWWQENGQRAGVMLFAGTHPKGNPVRLPPLSSKSQGSFTWPDGYQQLRSLILLRVLNIIALALCALHDGCSTPPVFGVQCGGQLSTGMSTKKFYHKYPYASAQFSSDFPWGTSTVEDLQTSDTLTTAAMSRAVIVLQQLTQGRFKRRIQNVFMMAGAIAVAALRARVHSDDVIITNK</sequence>
<dbReference type="Proteomes" id="UP000242450">
    <property type="component" value="Chromosome 3"/>
</dbReference>
<evidence type="ECO:0000256" key="1">
    <source>
        <dbReference type="ARBA" id="ARBA00022707"/>
    </source>
</evidence>
<keyword evidence="4" id="KW-1185">Reference proteome</keyword>
<dbReference type="Gene3D" id="1.10.1200.30">
    <property type="match status" value="1"/>
</dbReference>
<dbReference type="InterPro" id="IPR045345">
    <property type="entry name" value="Gag_p24_C"/>
</dbReference>
<dbReference type="SUPFAM" id="SSF47353">
    <property type="entry name" value="Retrovirus capsid dimerization domain-like"/>
    <property type="match status" value="1"/>
</dbReference>
<dbReference type="OrthoDB" id="9809438at2759"/>
<evidence type="ECO:0000313" key="3">
    <source>
        <dbReference type="EMBL" id="OWK16623.1"/>
    </source>
</evidence>
<dbReference type="PANTHER" id="PTHR40389:SF2">
    <property type="entry name" value="ENDOGENOUS RETROVIRUS GROUP K MEMBER 24 GAG POLYPROTEIN-RELATED"/>
    <property type="match status" value="1"/>
</dbReference>
<keyword evidence="1" id="KW-0519">Myristate</keyword>
<dbReference type="InterPro" id="IPR050195">
    <property type="entry name" value="Primate_lentivir_Gag_pol-like"/>
</dbReference>
<gene>
    <name evidence="3" type="ORF">Celaphus_00011328</name>
</gene>
<dbReference type="PANTHER" id="PTHR40389">
    <property type="entry name" value="ENDOGENOUS RETROVIRUS GROUP K MEMBER 24 GAG POLYPROTEIN-RELATED"/>
    <property type="match status" value="1"/>
</dbReference>
<dbReference type="EMBL" id="MKHE01000003">
    <property type="protein sequence ID" value="OWK16623.1"/>
    <property type="molecule type" value="Genomic_DNA"/>
</dbReference>
<dbReference type="InterPro" id="IPR008916">
    <property type="entry name" value="Retrov_capsid_C"/>
</dbReference>
<evidence type="ECO:0000313" key="4">
    <source>
        <dbReference type="Proteomes" id="UP000242450"/>
    </source>
</evidence>
<reference evidence="3 4" key="1">
    <citation type="journal article" date="2018" name="Mol. Genet. Genomics">
        <title>The red deer Cervus elaphus genome CerEla1.0: sequencing, annotating, genes, and chromosomes.</title>
        <authorList>
            <person name="Bana N.A."/>
            <person name="Nyiri A."/>
            <person name="Nagy J."/>
            <person name="Frank K."/>
            <person name="Nagy T."/>
            <person name="Steger V."/>
            <person name="Schiller M."/>
            <person name="Lakatos P."/>
            <person name="Sugar L."/>
            <person name="Horn P."/>
            <person name="Barta E."/>
            <person name="Orosz L."/>
        </authorList>
    </citation>
    <scope>NUCLEOTIDE SEQUENCE [LARGE SCALE GENOMIC DNA]</scope>
    <source>
        <strain evidence="3">Hungarian</strain>
    </source>
</reference>
<comment type="caution">
    <text evidence="3">The sequence shown here is derived from an EMBL/GenBank/DDBJ whole genome shotgun (WGS) entry which is preliminary data.</text>
</comment>
<feature type="domain" description="Retroviral nucleocapsid Gag protein p24 C-terminal" evidence="2">
    <location>
        <begin position="144"/>
        <end position="212"/>
    </location>
</feature>
<evidence type="ECO:0000259" key="2">
    <source>
        <dbReference type="Pfam" id="PF19317"/>
    </source>
</evidence>
<feature type="non-terminal residue" evidence="3">
    <location>
        <position position="516"/>
    </location>
</feature>
<proteinExistence type="predicted"/>
<name>A0A212DEE6_CEREH</name>
<dbReference type="AlphaFoldDB" id="A0A212DEE6"/>
<accession>A0A212DEE6</accession>
<protein>
    <recommendedName>
        <fullName evidence="2">Retroviral nucleocapsid Gag protein p24 C-terminal domain-containing protein</fullName>
    </recommendedName>
</protein>
<dbReference type="Pfam" id="PF19317">
    <property type="entry name" value="Gag_p24_C"/>
    <property type="match status" value="1"/>
</dbReference>
<organism evidence="3 4">
    <name type="scientific">Cervus elaphus hippelaphus</name>
    <name type="common">European red deer</name>
    <dbReference type="NCBI Taxonomy" id="46360"/>
    <lineage>
        <taxon>Eukaryota</taxon>
        <taxon>Metazoa</taxon>
        <taxon>Chordata</taxon>
        <taxon>Craniata</taxon>
        <taxon>Vertebrata</taxon>
        <taxon>Euteleostomi</taxon>
        <taxon>Mammalia</taxon>
        <taxon>Eutheria</taxon>
        <taxon>Laurasiatheria</taxon>
        <taxon>Artiodactyla</taxon>
        <taxon>Ruminantia</taxon>
        <taxon>Pecora</taxon>
        <taxon>Cervidae</taxon>
        <taxon>Cervinae</taxon>
        <taxon>Cervus</taxon>
    </lineage>
</organism>
<keyword evidence="1" id="KW-0449">Lipoprotein</keyword>